<sequence length="200" mass="22365">MNKLKSILSWVIPIVVGILLALAIKTFWVTPVNVDGTSMQPNLQSSEHMYVFKQSKVKRGSVIIFNAHDVAPNQGTNTQFVKRVIALPGDTVRYTTDGKLYVNDKLQSQSYISQTERKAGTTSVTGAFDLASLSKEQHWKRDVGVTKVPKNKVFVMGDHRSVSYDSRYWGYVPEDKIIGVAKVGFWESDAAKVNHFDPSK</sequence>
<reference evidence="9 10" key="1">
    <citation type="journal article" date="2018" name="Int. J. Syst. Evol. Microbiol.">
        <title>Lactobacillus bambusae sp. nov., isolated from a traditional fermented Ma-bamboo shoots of Taiwan.</title>
        <authorList>
            <person name="Wang L.-T."/>
        </authorList>
    </citation>
    <scope>NUCLEOTIDE SEQUENCE [LARGE SCALE GENOMIC DNA]</scope>
    <source>
        <strain evidence="9 10">BS-W1</strain>
    </source>
</reference>
<evidence type="ECO:0000256" key="7">
    <source>
        <dbReference type="RuleBase" id="RU362042"/>
    </source>
</evidence>
<evidence type="ECO:0000256" key="6">
    <source>
        <dbReference type="PIRSR" id="PIRSR600223-1"/>
    </source>
</evidence>
<dbReference type="InterPro" id="IPR019533">
    <property type="entry name" value="Peptidase_S26"/>
</dbReference>
<keyword evidence="7" id="KW-0472">Membrane</keyword>
<dbReference type="PROSITE" id="PS00760">
    <property type="entry name" value="SPASE_I_2"/>
    <property type="match status" value="1"/>
</dbReference>
<keyword evidence="7" id="KW-0645">Protease</keyword>
<evidence type="ECO:0000256" key="3">
    <source>
        <dbReference type="ARBA" id="ARBA00009370"/>
    </source>
</evidence>
<feature type="transmembrane region" description="Helical" evidence="7">
    <location>
        <begin position="7"/>
        <end position="28"/>
    </location>
</feature>
<comment type="subcellular location">
    <subcellularLocation>
        <location evidence="2">Cell membrane</location>
        <topology evidence="2">Single-pass type II membrane protein</topology>
    </subcellularLocation>
    <subcellularLocation>
        <location evidence="7">Membrane</location>
        <topology evidence="7">Single-pass type II membrane protein</topology>
    </subcellularLocation>
</comment>
<feature type="active site" evidence="6">
    <location>
        <position position="82"/>
    </location>
</feature>
<keyword evidence="10" id="KW-1185">Reference proteome</keyword>
<dbReference type="GO" id="GO:0004252">
    <property type="term" value="F:serine-type endopeptidase activity"/>
    <property type="evidence" value="ECO:0007669"/>
    <property type="project" value="InterPro"/>
</dbReference>
<evidence type="ECO:0000256" key="5">
    <source>
        <dbReference type="ARBA" id="ARBA00022801"/>
    </source>
</evidence>
<dbReference type="Proteomes" id="UP000245080">
    <property type="component" value="Unassembled WGS sequence"/>
</dbReference>
<comment type="catalytic activity">
    <reaction evidence="1 7">
        <text>Cleavage of hydrophobic, N-terminal signal or leader sequences from secreted and periplasmic proteins.</text>
        <dbReference type="EC" id="3.4.21.89"/>
    </reaction>
</comment>
<dbReference type="GO" id="GO:0009003">
    <property type="term" value="F:signal peptidase activity"/>
    <property type="evidence" value="ECO:0007669"/>
    <property type="project" value="UniProtKB-EC"/>
</dbReference>
<name>A0A2V1MZL4_9LACO</name>
<dbReference type="PANTHER" id="PTHR43390:SF1">
    <property type="entry name" value="CHLOROPLAST PROCESSING PEPTIDASE"/>
    <property type="match status" value="1"/>
</dbReference>
<proteinExistence type="inferred from homology"/>
<dbReference type="PRINTS" id="PR00727">
    <property type="entry name" value="LEADERPTASE"/>
</dbReference>
<feature type="domain" description="Peptidase S26" evidence="8">
    <location>
        <begin position="8"/>
        <end position="186"/>
    </location>
</feature>
<feature type="active site" evidence="6">
    <location>
        <position position="38"/>
    </location>
</feature>
<evidence type="ECO:0000313" key="10">
    <source>
        <dbReference type="Proteomes" id="UP000245080"/>
    </source>
</evidence>
<dbReference type="PANTHER" id="PTHR43390">
    <property type="entry name" value="SIGNAL PEPTIDASE I"/>
    <property type="match status" value="1"/>
</dbReference>
<protein>
    <recommendedName>
        <fullName evidence="4 7">Signal peptidase I</fullName>
        <ecNumber evidence="4 7">3.4.21.89</ecNumber>
    </recommendedName>
</protein>
<dbReference type="OrthoDB" id="9802919at2"/>
<dbReference type="Gene3D" id="2.10.109.10">
    <property type="entry name" value="Umud Fragment, subunit A"/>
    <property type="match status" value="1"/>
</dbReference>
<comment type="caution">
    <text evidence="9">The sequence shown here is derived from an EMBL/GenBank/DDBJ whole genome shotgun (WGS) entry which is preliminary data.</text>
</comment>
<keyword evidence="7" id="KW-1133">Transmembrane helix</keyword>
<dbReference type="CDD" id="cd06530">
    <property type="entry name" value="S26_SPase_I"/>
    <property type="match status" value="1"/>
</dbReference>
<dbReference type="EC" id="3.4.21.89" evidence="4 7"/>
<dbReference type="PROSITE" id="PS00761">
    <property type="entry name" value="SPASE_I_3"/>
    <property type="match status" value="1"/>
</dbReference>
<comment type="similarity">
    <text evidence="3 7">Belongs to the peptidase S26 family.</text>
</comment>
<evidence type="ECO:0000313" key="9">
    <source>
        <dbReference type="EMBL" id="PWG00203.1"/>
    </source>
</evidence>
<dbReference type="NCBIfam" id="TIGR02227">
    <property type="entry name" value="sigpep_I_bact"/>
    <property type="match status" value="1"/>
</dbReference>
<evidence type="ECO:0000256" key="4">
    <source>
        <dbReference type="ARBA" id="ARBA00013208"/>
    </source>
</evidence>
<dbReference type="SUPFAM" id="SSF51306">
    <property type="entry name" value="LexA/Signal peptidase"/>
    <property type="match status" value="1"/>
</dbReference>
<dbReference type="AlphaFoldDB" id="A0A2V1MZL4"/>
<evidence type="ECO:0000256" key="1">
    <source>
        <dbReference type="ARBA" id="ARBA00000677"/>
    </source>
</evidence>
<dbReference type="InterPro" id="IPR019758">
    <property type="entry name" value="Pept_S26A_signal_pept_1_CS"/>
</dbReference>
<evidence type="ECO:0000256" key="2">
    <source>
        <dbReference type="ARBA" id="ARBA00004401"/>
    </source>
</evidence>
<dbReference type="InterPro" id="IPR000223">
    <property type="entry name" value="Pept_S26A_signal_pept_1"/>
</dbReference>
<accession>A0A2V1MZL4</accession>
<gene>
    <name evidence="9" type="primary">lepB</name>
    <name evidence="9" type="ORF">DCM90_04520</name>
</gene>
<organism evidence="9 10">
    <name type="scientific">Levilactobacillus bambusae</name>
    <dbReference type="NCBI Taxonomy" id="2024736"/>
    <lineage>
        <taxon>Bacteria</taxon>
        <taxon>Bacillati</taxon>
        <taxon>Bacillota</taxon>
        <taxon>Bacilli</taxon>
        <taxon>Lactobacillales</taxon>
        <taxon>Lactobacillaceae</taxon>
        <taxon>Levilactobacillus</taxon>
    </lineage>
</organism>
<dbReference type="EMBL" id="QCXQ01000002">
    <property type="protein sequence ID" value="PWG00203.1"/>
    <property type="molecule type" value="Genomic_DNA"/>
</dbReference>
<dbReference type="GO" id="GO:0005886">
    <property type="term" value="C:plasma membrane"/>
    <property type="evidence" value="ECO:0007669"/>
    <property type="project" value="UniProtKB-SubCell"/>
</dbReference>
<dbReference type="RefSeq" id="WP_109250150.1">
    <property type="nucleotide sequence ID" value="NZ_QCXQ01000002.1"/>
</dbReference>
<dbReference type="InterPro" id="IPR036286">
    <property type="entry name" value="LexA/Signal_pep-like_sf"/>
</dbReference>
<keyword evidence="7" id="KW-0812">Transmembrane</keyword>
<dbReference type="Pfam" id="PF10502">
    <property type="entry name" value="Peptidase_S26"/>
    <property type="match status" value="1"/>
</dbReference>
<evidence type="ECO:0000259" key="8">
    <source>
        <dbReference type="Pfam" id="PF10502"/>
    </source>
</evidence>
<keyword evidence="5 7" id="KW-0378">Hydrolase</keyword>
<dbReference type="GO" id="GO:0006465">
    <property type="term" value="P:signal peptide processing"/>
    <property type="evidence" value="ECO:0007669"/>
    <property type="project" value="InterPro"/>
</dbReference>
<dbReference type="InterPro" id="IPR019757">
    <property type="entry name" value="Pept_S26A_signal_pept_1_Lys-AS"/>
</dbReference>